<accession>A0A136JJN8</accession>
<evidence type="ECO:0000259" key="2">
    <source>
        <dbReference type="Pfam" id="PF21666"/>
    </source>
</evidence>
<dbReference type="InterPro" id="IPR049192">
    <property type="entry name" value="DUF4246_C"/>
</dbReference>
<dbReference type="InParanoid" id="A0A136JJN8"/>
<evidence type="ECO:0000313" key="3">
    <source>
        <dbReference type="EMBL" id="KXJ97352.1"/>
    </source>
</evidence>
<protein>
    <recommendedName>
        <fullName evidence="5">Duf1665 domain containing protein</fullName>
    </recommendedName>
</protein>
<evidence type="ECO:0008006" key="5">
    <source>
        <dbReference type="Google" id="ProtNLM"/>
    </source>
</evidence>
<name>A0A136JJN8_9PEZI</name>
<dbReference type="AlphaFoldDB" id="A0A136JJN8"/>
<dbReference type="InterPro" id="IPR049207">
    <property type="entry name" value="DUF4246_N"/>
</dbReference>
<dbReference type="EMBL" id="KQ964245">
    <property type="protein sequence ID" value="KXJ97352.1"/>
    <property type="molecule type" value="Genomic_DNA"/>
</dbReference>
<dbReference type="Pfam" id="PF14033">
    <property type="entry name" value="DUF4246"/>
    <property type="match status" value="1"/>
</dbReference>
<feature type="domain" description="DUF4246" evidence="2">
    <location>
        <begin position="12"/>
        <end position="82"/>
    </location>
</feature>
<dbReference type="OrthoDB" id="415532at2759"/>
<keyword evidence="4" id="KW-1185">Reference proteome</keyword>
<organism evidence="3 4">
    <name type="scientific">Microdochium bolleyi</name>
    <dbReference type="NCBI Taxonomy" id="196109"/>
    <lineage>
        <taxon>Eukaryota</taxon>
        <taxon>Fungi</taxon>
        <taxon>Dikarya</taxon>
        <taxon>Ascomycota</taxon>
        <taxon>Pezizomycotina</taxon>
        <taxon>Sordariomycetes</taxon>
        <taxon>Xylariomycetidae</taxon>
        <taxon>Xylariales</taxon>
        <taxon>Microdochiaceae</taxon>
        <taxon>Microdochium</taxon>
    </lineage>
</organism>
<feature type="domain" description="DUF4246" evidence="1">
    <location>
        <begin position="99"/>
        <end position="530"/>
    </location>
</feature>
<reference evidence="4" key="1">
    <citation type="submission" date="2016-02" db="EMBL/GenBank/DDBJ databases">
        <title>Draft genome sequence of Microdochium bolleyi, a fungal endophyte of beachgrass.</title>
        <authorList>
            <consortium name="DOE Joint Genome Institute"/>
            <person name="David A.S."/>
            <person name="May G."/>
            <person name="Haridas S."/>
            <person name="Lim J."/>
            <person name="Wang M."/>
            <person name="Labutti K."/>
            <person name="Lipzen A."/>
            <person name="Barry K."/>
            <person name="Grigoriev I.V."/>
        </authorList>
    </citation>
    <scope>NUCLEOTIDE SEQUENCE [LARGE SCALE GENOMIC DNA]</scope>
    <source>
        <strain evidence="4">J235TASD1</strain>
    </source>
</reference>
<dbReference type="Proteomes" id="UP000070501">
    <property type="component" value="Unassembled WGS sequence"/>
</dbReference>
<dbReference type="PANTHER" id="PTHR33119">
    <property type="entry name" value="IFI3P"/>
    <property type="match status" value="1"/>
</dbReference>
<dbReference type="InterPro" id="IPR025340">
    <property type="entry name" value="DUF4246"/>
</dbReference>
<proteinExistence type="predicted"/>
<dbReference type="STRING" id="196109.A0A136JJN8"/>
<dbReference type="Pfam" id="PF21666">
    <property type="entry name" value="DUF4246_N"/>
    <property type="match status" value="1"/>
</dbReference>
<dbReference type="PANTHER" id="PTHR33119:SF1">
    <property type="entry name" value="FE2OG DIOXYGENASE DOMAIN-CONTAINING PROTEIN"/>
    <property type="match status" value="1"/>
</dbReference>
<gene>
    <name evidence="3" type="ORF">Micbo1qcDRAFT_230028</name>
</gene>
<sequence length="594" mass="68406">MSAAAPERTCRPGFGLAADDEQLAAKGDGGGPYAHALHDDRGGMGVPVREKRMLEFMGQITDKPEWQRKVYDEAIVAKWREEASRKVEVQGVEDVYLSEDMFDYCMKELRDKAEYCEKTGIITVLDSELYLAKSDTLVPEDLVKCLKEAVAPLEDVPESKKDWHPESDEKVLDLLHPSLFPLRYGLTKVLPEGKVPLDDCLAYIGKGETTKPFDTTKTKCPEFYGIHQWLPSDLRWTPEGLEIASYVNNLHPRDHKDLYKVLQEFATAAVPLLEHVVVKRNPDKDKGDPPLEARMSIAGTSDEDFSIPEGLVYPGFTKPEEEYDEDELDDIMYSEEYADWKTSVWVLNQIEPKSYEPRIPKNKPDFRKLFPNGLQVIFKLANIHLTPEKPDYDGGSWHIEGALNDHICATALYYYDQDNITDSYLAFRQRIDEEEMMMQPAQSEFRSLELYMDIENDGSTIQDLGRVLTREGRMLAFPNVVQHQVQPFSLVDKTRPGHRKILAMFLVDPHLNVLSTSVVPPQRRDWWAEEVRKVPRFGKLPMEVFDLNIEQVEDFPISWEDALKYREELMDERSAVVNSHDEKWAEYTFNFCEH</sequence>
<evidence type="ECO:0000313" key="4">
    <source>
        <dbReference type="Proteomes" id="UP000070501"/>
    </source>
</evidence>
<evidence type="ECO:0000259" key="1">
    <source>
        <dbReference type="Pfam" id="PF14033"/>
    </source>
</evidence>